<keyword evidence="18 19" id="KW-0472">Membrane</keyword>
<dbReference type="RefSeq" id="WP_035846748.1">
    <property type="nucleotide sequence ID" value="NZ_BNAB01000001.1"/>
</dbReference>
<dbReference type="InterPro" id="IPR004678">
    <property type="entry name" value="Cyt_c_oxidase_cbb3_su3"/>
</dbReference>
<evidence type="ECO:0000256" key="21">
    <source>
        <dbReference type="PIRSR" id="PIRSR000006-2"/>
    </source>
</evidence>
<organism evidence="25 28">
    <name type="scientific">Allgaiera indica</name>
    <dbReference type="NCBI Taxonomy" id="765699"/>
    <lineage>
        <taxon>Bacteria</taxon>
        <taxon>Pseudomonadati</taxon>
        <taxon>Pseudomonadota</taxon>
        <taxon>Alphaproteobacteria</taxon>
        <taxon>Rhodobacterales</taxon>
        <taxon>Paracoccaceae</taxon>
        <taxon>Allgaiera</taxon>
    </lineage>
</organism>
<dbReference type="SUPFAM" id="SSF46626">
    <property type="entry name" value="Cytochrome c"/>
    <property type="match status" value="2"/>
</dbReference>
<comment type="similarity">
    <text evidence="3 19">Belongs to the CcoP / FixP family.</text>
</comment>
<evidence type="ECO:0000256" key="2">
    <source>
        <dbReference type="ARBA" id="ARBA00004673"/>
    </source>
</evidence>
<dbReference type="Gene3D" id="6.10.280.130">
    <property type="match status" value="1"/>
</dbReference>
<dbReference type="GO" id="GO:1902600">
    <property type="term" value="P:proton transmembrane transport"/>
    <property type="evidence" value="ECO:0007669"/>
    <property type="project" value="UniProtKB-KW"/>
</dbReference>
<evidence type="ECO:0000256" key="3">
    <source>
        <dbReference type="ARBA" id="ARBA00006113"/>
    </source>
</evidence>
<name>A0AAN4UNE4_9RHOB</name>
<evidence type="ECO:0000256" key="20">
    <source>
        <dbReference type="PIRSR" id="PIRSR000006-1"/>
    </source>
</evidence>
<evidence type="ECO:0000256" key="7">
    <source>
        <dbReference type="ARBA" id="ARBA00022617"/>
    </source>
</evidence>
<dbReference type="EMBL" id="FNOB01000001">
    <property type="protein sequence ID" value="SDW03772.1"/>
    <property type="molecule type" value="Genomic_DNA"/>
</dbReference>
<keyword evidence="8 19" id="KW-0679">Respiratory chain</keyword>
<evidence type="ECO:0000256" key="1">
    <source>
        <dbReference type="ARBA" id="ARBA00004533"/>
    </source>
</evidence>
<feature type="domain" description="Cytochrome c" evidence="24">
    <location>
        <begin position="110"/>
        <end position="200"/>
    </location>
</feature>
<feature type="binding site" description="axial binding residue" evidence="20">
    <location>
        <position position="265"/>
    </location>
    <ligand>
        <name>heme c</name>
        <dbReference type="ChEBI" id="CHEBI:61717"/>
        <label>1</label>
    </ligand>
    <ligandPart>
        <name>Fe</name>
        <dbReference type="ChEBI" id="CHEBI:18248"/>
    </ligandPart>
</feature>
<feature type="binding site" description="covalent" evidence="21">
    <location>
        <position position="223"/>
    </location>
    <ligand>
        <name>heme c</name>
        <dbReference type="ChEBI" id="CHEBI:61717"/>
        <label>2</label>
    </ligand>
</feature>
<evidence type="ECO:0000256" key="16">
    <source>
        <dbReference type="ARBA" id="ARBA00023004"/>
    </source>
</evidence>
<dbReference type="InterPro" id="IPR009056">
    <property type="entry name" value="Cyt_c-like_dom"/>
</dbReference>
<evidence type="ECO:0000256" key="5">
    <source>
        <dbReference type="ARBA" id="ARBA00022475"/>
    </source>
</evidence>
<dbReference type="EMBL" id="BNAB01000001">
    <property type="protein sequence ID" value="GHD98905.1"/>
    <property type="molecule type" value="Genomic_DNA"/>
</dbReference>
<dbReference type="Pfam" id="PF00034">
    <property type="entry name" value="Cytochrom_C"/>
    <property type="match status" value="1"/>
</dbReference>
<evidence type="ECO:0000256" key="12">
    <source>
        <dbReference type="ARBA" id="ARBA00022781"/>
    </source>
</evidence>
<comment type="cofactor">
    <cofactor evidence="19 21">
        <name>heme c</name>
        <dbReference type="ChEBI" id="CHEBI:61717"/>
    </cofactor>
    <text evidence="19 21">Binds 2 heme C groups per subunit.</text>
</comment>
<dbReference type="GO" id="GO:0009055">
    <property type="term" value="F:electron transfer activity"/>
    <property type="evidence" value="ECO:0007669"/>
    <property type="project" value="InterPro"/>
</dbReference>
<dbReference type="Pfam" id="PF13442">
    <property type="entry name" value="Cytochrome_CBB3"/>
    <property type="match status" value="1"/>
</dbReference>
<evidence type="ECO:0000256" key="11">
    <source>
        <dbReference type="ARBA" id="ARBA00022737"/>
    </source>
</evidence>
<evidence type="ECO:0000256" key="10">
    <source>
        <dbReference type="ARBA" id="ARBA00022723"/>
    </source>
</evidence>
<dbReference type="PANTHER" id="PTHR33751">
    <property type="entry name" value="CBB3-TYPE CYTOCHROME C OXIDASE SUBUNIT FIXP"/>
    <property type="match status" value="1"/>
</dbReference>
<dbReference type="Proteomes" id="UP000199541">
    <property type="component" value="Unassembled WGS sequence"/>
</dbReference>
<feature type="compositionally biased region" description="Basic and acidic residues" evidence="22">
    <location>
        <begin position="1"/>
        <end position="13"/>
    </location>
</feature>
<dbReference type="InterPro" id="IPR036909">
    <property type="entry name" value="Cyt_c-like_dom_sf"/>
</dbReference>
<evidence type="ECO:0000256" key="8">
    <source>
        <dbReference type="ARBA" id="ARBA00022660"/>
    </source>
</evidence>
<keyword evidence="5 19" id="KW-1003">Cell membrane</keyword>
<dbReference type="InterPro" id="IPR032858">
    <property type="entry name" value="CcoP_N"/>
</dbReference>
<keyword evidence="14 23" id="KW-1133">Transmembrane helix</keyword>
<feature type="region of interest" description="Disordered" evidence="22">
    <location>
        <begin position="1"/>
        <end position="22"/>
    </location>
</feature>
<dbReference type="InterPro" id="IPR008168">
    <property type="entry name" value="Cyt_C_IC"/>
</dbReference>
<evidence type="ECO:0000313" key="26">
    <source>
        <dbReference type="EMBL" id="SDW03772.1"/>
    </source>
</evidence>
<dbReference type="Pfam" id="PF14715">
    <property type="entry name" value="FixP_N"/>
    <property type="match status" value="1"/>
</dbReference>
<comment type="subcellular location">
    <subcellularLocation>
        <location evidence="1 19">Cell inner membrane</location>
    </subcellularLocation>
</comment>
<evidence type="ECO:0000256" key="15">
    <source>
        <dbReference type="ARBA" id="ARBA00023002"/>
    </source>
</evidence>
<feature type="binding site" description="covalent" evidence="21">
    <location>
        <position position="126"/>
    </location>
    <ligand>
        <name>heme c</name>
        <dbReference type="ChEBI" id="CHEBI:61717"/>
        <label>1</label>
    </ligand>
</feature>
<protein>
    <recommendedName>
        <fullName evidence="19">Cbb3-type cytochrome c oxidase subunit</fullName>
    </recommendedName>
</protein>
<comment type="caution">
    <text evidence="25">The sequence shown here is derived from an EMBL/GenBank/DDBJ whole genome shotgun (WGS) entry which is preliminary data.</text>
</comment>
<keyword evidence="12 19" id="KW-0375">Hydrogen ion transport</keyword>
<keyword evidence="10 19" id="KW-0479">Metal-binding</keyword>
<evidence type="ECO:0000256" key="23">
    <source>
        <dbReference type="SAM" id="Phobius"/>
    </source>
</evidence>
<dbReference type="NCBIfam" id="TIGR00782">
    <property type="entry name" value="ccoP"/>
    <property type="match status" value="1"/>
</dbReference>
<feature type="binding site" description="axial binding residue" evidence="20">
    <location>
        <position position="175"/>
    </location>
    <ligand>
        <name>heme c</name>
        <dbReference type="ChEBI" id="CHEBI:61717"/>
        <label>2</label>
    </ligand>
    <ligandPart>
        <name>Fe</name>
        <dbReference type="ChEBI" id="CHEBI:18248"/>
    </ligandPart>
</feature>
<dbReference type="InterPro" id="IPR050597">
    <property type="entry name" value="Cytochrome_c_Oxidase_Subunit"/>
</dbReference>
<proteinExistence type="inferred from homology"/>
<dbReference type="GO" id="GO:0005506">
    <property type="term" value="F:iron ion binding"/>
    <property type="evidence" value="ECO:0007669"/>
    <property type="project" value="InterPro"/>
</dbReference>
<dbReference type="PROSITE" id="PS51007">
    <property type="entry name" value="CYTC"/>
    <property type="match status" value="2"/>
</dbReference>
<evidence type="ECO:0000259" key="24">
    <source>
        <dbReference type="PROSITE" id="PS51007"/>
    </source>
</evidence>
<keyword evidence="13 19" id="KW-0249">Electron transport</keyword>
<keyword evidence="9 23" id="KW-0812">Transmembrane</keyword>
<evidence type="ECO:0000313" key="25">
    <source>
        <dbReference type="EMBL" id="GHD98905.1"/>
    </source>
</evidence>
<sequence length="291" mass="31571">MSDPTKPDRKPGDVETTGHSWDGIEEFNNPMPRWWVMVFYVCIIWAAGYSIFYPAWPLINGATPGVLGWSTRGDVKAEMQSWTNQNKAIQAKLVATDLGQIKNDPALSQYATNAGAAVFRTWCAQCHGSGAQGNKGFPNLLDDDWLWGGTLKDIAFTVTHGVRNTDDSEARYSQMPAFGRDGILTQPQIAQVVQYVMSLTNAATDPKAVEAGKTIFADNCAACHGAGGKGDRAMGAPNLTDAIWLYGGDRKTLTETVTNARFGVMPAWGKRLSEADIRAVTYYVHSLGGGE</sequence>
<evidence type="ECO:0000256" key="6">
    <source>
        <dbReference type="ARBA" id="ARBA00022519"/>
    </source>
</evidence>
<evidence type="ECO:0000313" key="27">
    <source>
        <dbReference type="Proteomes" id="UP000199541"/>
    </source>
</evidence>
<feature type="domain" description="Cytochrome c" evidence="24">
    <location>
        <begin position="207"/>
        <end position="288"/>
    </location>
</feature>
<evidence type="ECO:0000256" key="19">
    <source>
        <dbReference type="PIRNR" id="PIRNR000006"/>
    </source>
</evidence>
<dbReference type="AlphaFoldDB" id="A0AAN4UNE4"/>
<evidence type="ECO:0000256" key="17">
    <source>
        <dbReference type="ARBA" id="ARBA00023065"/>
    </source>
</evidence>
<keyword evidence="17 19" id="KW-0406">Ion transport</keyword>
<dbReference type="PANTHER" id="PTHR33751:SF1">
    <property type="entry name" value="CBB3-TYPE CYTOCHROME C OXIDASE SUBUNIT FIXP"/>
    <property type="match status" value="1"/>
</dbReference>
<keyword evidence="7 19" id="KW-0349">Heme</keyword>
<reference evidence="25" key="1">
    <citation type="journal article" date="2014" name="Int. J. Syst. Evol. Microbiol.">
        <title>Complete genome sequence of Corynebacterium casei LMG S-19264T (=DSM 44701T), isolated from a smear-ripened cheese.</title>
        <authorList>
            <consortium name="US DOE Joint Genome Institute (JGI-PGF)"/>
            <person name="Walter F."/>
            <person name="Albersmeier A."/>
            <person name="Kalinowski J."/>
            <person name="Ruckert C."/>
        </authorList>
    </citation>
    <scope>NUCLEOTIDE SEQUENCE</scope>
    <source>
        <strain evidence="25">CGMCC 1.10859</strain>
    </source>
</reference>
<keyword evidence="11" id="KW-0677">Repeat</keyword>
<evidence type="ECO:0000256" key="18">
    <source>
        <dbReference type="ARBA" id="ARBA00023136"/>
    </source>
</evidence>
<evidence type="ECO:0000256" key="9">
    <source>
        <dbReference type="ARBA" id="ARBA00022692"/>
    </source>
</evidence>
<dbReference type="PIRSF" id="PIRSF000006">
    <property type="entry name" value="Cbb3-Cox_fixP"/>
    <property type="match status" value="1"/>
</dbReference>
<evidence type="ECO:0000256" key="14">
    <source>
        <dbReference type="ARBA" id="ARBA00022989"/>
    </source>
</evidence>
<feature type="binding site" description="covalent" evidence="21">
    <location>
        <position position="123"/>
    </location>
    <ligand>
        <name>heme c</name>
        <dbReference type="ChEBI" id="CHEBI:61717"/>
        <label>1</label>
    </ligand>
</feature>
<gene>
    <name evidence="25" type="primary">ccoP</name>
    <name evidence="25" type="ORF">GCM10008024_04290</name>
    <name evidence="26" type="ORF">SAMN05444006_101119</name>
</gene>
<keyword evidence="15 19" id="KW-0560">Oxidoreductase</keyword>
<feature type="binding site" description="axial binding residue" evidence="20">
    <location>
        <position position="224"/>
    </location>
    <ligand>
        <name>heme c</name>
        <dbReference type="ChEBI" id="CHEBI:61717"/>
        <label>2</label>
    </ligand>
    <ligandPart>
        <name>Fe</name>
        <dbReference type="ChEBI" id="CHEBI:18248"/>
    </ligandPart>
</feature>
<evidence type="ECO:0000256" key="4">
    <source>
        <dbReference type="ARBA" id="ARBA00022448"/>
    </source>
</evidence>
<keyword evidence="6 19" id="KW-0997">Cell inner membrane</keyword>
<evidence type="ECO:0000313" key="28">
    <source>
        <dbReference type="Proteomes" id="UP000634647"/>
    </source>
</evidence>
<dbReference type="Proteomes" id="UP000634647">
    <property type="component" value="Unassembled WGS sequence"/>
</dbReference>
<reference evidence="26 27" key="2">
    <citation type="submission" date="2016-10" db="EMBL/GenBank/DDBJ databases">
        <authorList>
            <person name="Varghese N."/>
            <person name="Submissions S."/>
        </authorList>
    </citation>
    <scope>NUCLEOTIDE SEQUENCE [LARGE SCALE GENOMIC DNA]</scope>
    <source>
        <strain evidence="26 27">DSM 24802</strain>
    </source>
</reference>
<dbReference type="GO" id="GO:0005886">
    <property type="term" value="C:plasma membrane"/>
    <property type="evidence" value="ECO:0007669"/>
    <property type="project" value="UniProtKB-SubCell"/>
</dbReference>
<dbReference type="GO" id="GO:0016491">
    <property type="term" value="F:oxidoreductase activity"/>
    <property type="evidence" value="ECO:0007669"/>
    <property type="project" value="UniProtKB-KW"/>
</dbReference>
<reference evidence="25" key="3">
    <citation type="submission" date="2023-06" db="EMBL/GenBank/DDBJ databases">
        <authorList>
            <person name="Sun Q."/>
            <person name="Zhou Y."/>
        </authorList>
    </citation>
    <scope>NUCLEOTIDE SEQUENCE</scope>
    <source>
        <strain evidence="25">CGMCC 1.10859</strain>
    </source>
</reference>
<keyword evidence="16 19" id="KW-0408">Iron</keyword>
<comment type="subunit">
    <text evidence="19">Component of the cbb3-type cytochrome c oxidase.</text>
</comment>
<dbReference type="Gene3D" id="1.10.760.10">
    <property type="entry name" value="Cytochrome c-like domain"/>
    <property type="match status" value="2"/>
</dbReference>
<feature type="binding site" description="covalent" evidence="21">
    <location>
        <position position="220"/>
    </location>
    <ligand>
        <name>heme c</name>
        <dbReference type="ChEBI" id="CHEBI:61717"/>
        <label>2</label>
    </ligand>
</feature>
<dbReference type="InterPro" id="IPR038414">
    <property type="entry name" value="CcoP_N_sf"/>
</dbReference>
<keyword evidence="4 19" id="KW-0813">Transport</keyword>
<evidence type="ECO:0000256" key="22">
    <source>
        <dbReference type="SAM" id="MobiDB-lite"/>
    </source>
</evidence>
<feature type="binding site" description="axial binding residue" evidence="20">
    <location>
        <position position="127"/>
    </location>
    <ligand>
        <name>heme c</name>
        <dbReference type="ChEBI" id="CHEBI:61717"/>
        <label>1</label>
    </ligand>
    <ligandPart>
        <name>Fe</name>
        <dbReference type="ChEBI" id="CHEBI:18248"/>
    </ligandPart>
</feature>
<feature type="transmembrane region" description="Helical" evidence="23">
    <location>
        <begin position="34"/>
        <end position="56"/>
    </location>
</feature>
<comment type="pathway">
    <text evidence="2 19">Energy metabolism; oxidative phosphorylation.</text>
</comment>
<accession>A0AAN4UNE4</accession>
<evidence type="ECO:0000256" key="13">
    <source>
        <dbReference type="ARBA" id="ARBA00022982"/>
    </source>
</evidence>
<comment type="function">
    <text evidence="19">C-type cytochrome. Part of the cbb3-type cytochrome c oxidase complex.</text>
</comment>
<dbReference type="PRINTS" id="PR00605">
    <property type="entry name" value="CYTCHROMECIC"/>
</dbReference>
<dbReference type="GO" id="GO:0020037">
    <property type="term" value="F:heme binding"/>
    <property type="evidence" value="ECO:0007669"/>
    <property type="project" value="InterPro"/>
</dbReference>
<keyword evidence="27" id="KW-1185">Reference proteome</keyword>